<dbReference type="InterPro" id="IPR002205">
    <property type="entry name" value="Topo_IIA_dom_A"/>
</dbReference>
<dbReference type="PROSITE" id="PS52040">
    <property type="entry name" value="TOPO_IIA"/>
    <property type="match status" value="1"/>
</dbReference>
<evidence type="ECO:0000256" key="8">
    <source>
        <dbReference type="PROSITE-ProRule" id="PRU01384"/>
    </source>
</evidence>
<dbReference type="HAMAP" id="MF_00936">
    <property type="entry name" value="ParC_type1"/>
    <property type="match status" value="1"/>
</dbReference>
<evidence type="ECO:0000313" key="12">
    <source>
        <dbReference type="Proteomes" id="UP001165427"/>
    </source>
</evidence>
<dbReference type="GO" id="GO:0003677">
    <property type="term" value="F:DNA binding"/>
    <property type="evidence" value="ECO:0007669"/>
    <property type="project" value="UniProtKB-UniRule"/>
</dbReference>
<evidence type="ECO:0000256" key="1">
    <source>
        <dbReference type="ARBA" id="ARBA00000185"/>
    </source>
</evidence>
<comment type="catalytic activity">
    <reaction evidence="1 8">
        <text>ATP-dependent breakage, passage and rejoining of double-stranded DNA.</text>
        <dbReference type="EC" id="5.6.2.2"/>
    </reaction>
</comment>
<dbReference type="GO" id="GO:0009330">
    <property type="term" value="C:DNA topoisomerase type II (double strand cut, ATP-hydrolyzing) complex"/>
    <property type="evidence" value="ECO:0007669"/>
    <property type="project" value="TreeGrafter"/>
</dbReference>
<organism evidence="11 12">
    <name type="scientific">Desulfatitalea alkaliphila</name>
    <dbReference type="NCBI Taxonomy" id="2929485"/>
    <lineage>
        <taxon>Bacteria</taxon>
        <taxon>Pseudomonadati</taxon>
        <taxon>Thermodesulfobacteriota</taxon>
        <taxon>Desulfobacteria</taxon>
        <taxon>Desulfobacterales</taxon>
        <taxon>Desulfosarcinaceae</taxon>
        <taxon>Desulfatitalea</taxon>
    </lineage>
</organism>
<dbReference type="SMART" id="SM00434">
    <property type="entry name" value="TOP4c"/>
    <property type="match status" value="1"/>
</dbReference>
<dbReference type="GO" id="GO:0005524">
    <property type="term" value="F:ATP binding"/>
    <property type="evidence" value="ECO:0007669"/>
    <property type="project" value="InterPro"/>
</dbReference>
<dbReference type="GO" id="GO:0005737">
    <property type="term" value="C:cytoplasm"/>
    <property type="evidence" value="ECO:0007669"/>
    <property type="project" value="TreeGrafter"/>
</dbReference>
<evidence type="ECO:0000256" key="6">
    <source>
        <dbReference type="ARBA" id="ARBA00023136"/>
    </source>
</evidence>
<evidence type="ECO:0000256" key="3">
    <source>
        <dbReference type="ARBA" id="ARBA00022475"/>
    </source>
</evidence>
<dbReference type="InterPro" id="IPR005742">
    <property type="entry name" value="TopoIV_A_Gneg"/>
</dbReference>
<evidence type="ECO:0000256" key="7">
    <source>
        <dbReference type="ARBA" id="ARBA00023235"/>
    </source>
</evidence>
<evidence type="ECO:0000256" key="5">
    <source>
        <dbReference type="ARBA" id="ARBA00023125"/>
    </source>
</evidence>
<dbReference type="RefSeq" id="WP_246911061.1">
    <property type="nucleotide sequence ID" value="NZ_JALJRB010000017.1"/>
</dbReference>
<keyword evidence="12" id="KW-1185">Reference proteome</keyword>
<dbReference type="GO" id="GO:0006265">
    <property type="term" value="P:DNA topological change"/>
    <property type="evidence" value="ECO:0007669"/>
    <property type="project" value="UniProtKB-UniRule"/>
</dbReference>
<proteinExistence type="inferred from homology"/>
<dbReference type="InterPro" id="IPR013757">
    <property type="entry name" value="Topo_IIA_A_a_sf"/>
</dbReference>
<sequence length="748" mass="82658">MGLPVKDNQVEATPIHLFAESAYLNYAMYVIMDRALPFIGDGLKPVHRRILYAMSELGLKVTAKFKKSARTVGDVLGKFHPHGDTACYEAMVLMAQSFSYRYPLIEGQGNWGSVDDPKSFAAMRYTEARLSAYAESLLAEVGMGTVAWGPNFDGTLEEPLALPARLPNLLLNGSSGIAVGMATDIPPHNLNEVVQACIALLDDPDADLATLCRHIQGPDYPTGAEIITPREDIRAIYAGGRGSIRLRATWVIENGDVVVNALPYQASPAKIIEQIAALMNAKKLPLVADVRDESDSEEPVRLVITPRSNRVDREELMLHLFAVTDLERTCKVNLNMIGLDRKPRVKGLVEILNEWLAYRRETVRRRLSHRLERVQDRLHVLAGLMVAFLNLDEVIRIIRTEDEPKPVLMRRFDLTDRQAEAILQLRLRHLAKLEERKLKEEQTALAAEEKQIQAILDSPARLRNLIKKELTADARQYGDARRTAVVEREEARAIAQTQLAPVEPVTVILSEQGWVRLAKTHEVAAETLSYKAGDGFLAVARGRSNQPAVFLDSTGRSYMSAVNDFPSARSNGTPLTGLFKTPPQAHFVAVLMGSAQQPMLIAGDGGYGFVTVLESLHTRNQKGKAFLTLPPGSLPLPPLEIPESETPLHVAAVTLQGRLLIFPLADLPELPKGKGNKLIHIPPRDLKEGADRLLFLQLMGEGDKLVVHAGKQFFALTGGNLQQFMGQRGKRGKQLPRGFQRVSALTVE</sequence>
<dbReference type="Gene3D" id="2.120.10.90">
    <property type="entry name" value="DNA gyrase/topoisomerase IV, subunit A, C-terminal"/>
    <property type="match status" value="1"/>
</dbReference>
<dbReference type="EMBL" id="JALJRB010000017">
    <property type="protein sequence ID" value="MCJ8501807.1"/>
    <property type="molecule type" value="Genomic_DNA"/>
</dbReference>
<dbReference type="InterPro" id="IPR050220">
    <property type="entry name" value="Type_II_DNA_Topoisomerases"/>
</dbReference>
<dbReference type="NCBIfam" id="TIGR01062">
    <property type="entry name" value="parC_Gneg"/>
    <property type="match status" value="1"/>
</dbReference>
<dbReference type="SUPFAM" id="SSF56719">
    <property type="entry name" value="Type II DNA topoisomerase"/>
    <property type="match status" value="1"/>
</dbReference>
<dbReference type="FunFam" id="1.10.268.10:FF:000001">
    <property type="entry name" value="DNA gyrase subunit A"/>
    <property type="match status" value="1"/>
</dbReference>
<feature type="active site" description="O-(5'-phospho-DNA)-tyrosine intermediate" evidence="8">
    <location>
        <position position="125"/>
    </location>
</feature>
<keyword evidence="6" id="KW-0472">Membrane</keyword>
<evidence type="ECO:0000259" key="10">
    <source>
        <dbReference type="PROSITE" id="PS52040"/>
    </source>
</evidence>
<keyword evidence="4 8" id="KW-0799">Topoisomerase</keyword>
<keyword evidence="9" id="KW-0175">Coiled coil</keyword>
<dbReference type="SUPFAM" id="SSF101904">
    <property type="entry name" value="GyrA/ParC C-terminal domain-like"/>
    <property type="match status" value="1"/>
</dbReference>
<gene>
    <name evidence="11" type="primary">parC</name>
    <name evidence="11" type="ORF">MRX98_14585</name>
</gene>
<evidence type="ECO:0000256" key="9">
    <source>
        <dbReference type="SAM" id="Coils"/>
    </source>
</evidence>
<dbReference type="EC" id="5.6.2.2" evidence="2"/>
<dbReference type="CDD" id="cd00187">
    <property type="entry name" value="TOP4c"/>
    <property type="match status" value="1"/>
</dbReference>
<dbReference type="InterPro" id="IPR013758">
    <property type="entry name" value="Topo_IIA_A/C_ab"/>
</dbReference>
<keyword evidence="5 8" id="KW-0238">DNA-binding</keyword>
<evidence type="ECO:0000313" key="11">
    <source>
        <dbReference type="EMBL" id="MCJ8501807.1"/>
    </source>
</evidence>
<feature type="domain" description="Topo IIA-type catalytic" evidence="10">
    <location>
        <begin position="36"/>
        <end position="499"/>
    </location>
</feature>
<dbReference type="Gene3D" id="3.90.199.10">
    <property type="entry name" value="Topoisomerase II, domain 5"/>
    <property type="match status" value="1"/>
</dbReference>
<dbReference type="InterPro" id="IPR013760">
    <property type="entry name" value="Topo_IIA-like_dom_sf"/>
</dbReference>
<comment type="caution">
    <text evidence="11">The sequence shown here is derived from an EMBL/GenBank/DDBJ whole genome shotgun (WGS) entry which is preliminary data.</text>
</comment>
<dbReference type="GO" id="GO:0003918">
    <property type="term" value="F:DNA topoisomerase type II (double strand cut, ATP-hydrolyzing) activity"/>
    <property type="evidence" value="ECO:0007669"/>
    <property type="project" value="UniProtKB-EC"/>
</dbReference>
<reference evidence="11" key="1">
    <citation type="submission" date="2022-04" db="EMBL/GenBank/DDBJ databases">
        <title>Desulfatitalea alkaliphila sp. nov., a novel anaerobic sulfate-reducing bacterium isolated from terrestrial mud volcano, Taman Peninsula, Russia.</title>
        <authorList>
            <person name="Khomyakova M.A."/>
            <person name="Merkel A.Y."/>
            <person name="Slobodkin A.I."/>
        </authorList>
    </citation>
    <scope>NUCLEOTIDE SEQUENCE</scope>
    <source>
        <strain evidence="11">M08but</strain>
    </source>
</reference>
<protein>
    <recommendedName>
        <fullName evidence="2">DNA topoisomerase (ATP-hydrolyzing)</fullName>
        <ecNumber evidence="2">5.6.2.2</ecNumber>
    </recommendedName>
</protein>
<dbReference type="NCBIfam" id="NF004044">
    <property type="entry name" value="PRK05561.1"/>
    <property type="match status" value="1"/>
</dbReference>
<dbReference type="PANTHER" id="PTHR43493:SF1">
    <property type="entry name" value="DNA TOPOISOMERASE 4 SUBUNIT A"/>
    <property type="match status" value="1"/>
</dbReference>
<dbReference type="AlphaFoldDB" id="A0AA41UKU5"/>
<dbReference type="Gene3D" id="3.30.1360.40">
    <property type="match status" value="1"/>
</dbReference>
<dbReference type="Proteomes" id="UP001165427">
    <property type="component" value="Unassembled WGS sequence"/>
</dbReference>
<dbReference type="GO" id="GO:0007059">
    <property type="term" value="P:chromosome segregation"/>
    <property type="evidence" value="ECO:0007669"/>
    <property type="project" value="TreeGrafter"/>
</dbReference>
<dbReference type="Gene3D" id="1.10.268.10">
    <property type="entry name" value="Topoisomerase, domain 3"/>
    <property type="match status" value="1"/>
</dbReference>
<feature type="coiled-coil region" evidence="9">
    <location>
        <begin position="430"/>
        <end position="458"/>
    </location>
</feature>
<evidence type="ECO:0000256" key="4">
    <source>
        <dbReference type="ARBA" id="ARBA00023029"/>
    </source>
</evidence>
<dbReference type="InterPro" id="IPR035516">
    <property type="entry name" value="Gyrase/topoIV_suA_C"/>
</dbReference>
<keyword evidence="3" id="KW-1003">Cell membrane</keyword>
<accession>A0AA41UKU5</accession>
<dbReference type="Pfam" id="PF00521">
    <property type="entry name" value="DNA_topoisoIV"/>
    <property type="match status" value="1"/>
</dbReference>
<dbReference type="PANTHER" id="PTHR43493">
    <property type="entry name" value="DNA GYRASE/TOPOISOMERASE SUBUNIT A"/>
    <property type="match status" value="1"/>
</dbReference>
<dbReference type="GO" id="GO:0005694">
    <property type="term" value="C:chromosome"/>
    <property type="evidence" value="ECO:0007669"/>
    <property type="project" value="InterPro"/>
</dbReference>
<evidence type="ECO:0000256" key="2">
    <source>
        <dbReference type="ARBA" id="ARBA00012895"/>
    </source>
</evidence>
<keyword evidence="7 8" id="KW-0413">Isomerase</keyword>
<name>A0AA41UKU5_9BACT</name>